<dbReference type="SUPFAM" id="SSF47413">
    <property type="entry name" value="lambda repressor-like DNA-binding domains"/>
    <property type="match status" value="1"/>
</dbReference>
<dbReference type="Gene3D" id="1.10.260.40">
    <property type="entry name" value="lambda repressor-like DNA-binding domains"/>
    <property type="match status" value="1"/>
</dbReference>
<dbReference type="AlphaFoldDB" id="A0A9X5C455"/>
<dbReference type="GO" id="GO:0003677">
    <property type="term" value="F:DNA binding"/>
    <property type="evidence" value="ECO:0007669"/>
    <property type="project" value="UniProtKB-KW"/>
</dbReference>
<dbReference type="Pfam" id="PF01381">
    <property type="entry name" value="HTH_3"/>
    <property type="match status" value="1"/>
</dbReference>
<dbReference type="EMBL" id="VIRB01000025">
    <property type="protein sequence ID" value="NDO67609.1"/>
    <property type="molecule type" value="Genomic_DNA"/>
</dbReference>
<dbReference type="InterPro" id="IPR001387">
    <property type="entry name" value="Cro/C1-type_HTH"/>
</dbReference>
<evidence type="ECO:0000313" key="6">
    <source>
        <dbReference type="Proteomes" id="UP000474104"/>
    </source>
</evidence>
<dbReference type="PANTHER" id="PTHR40661">
    <property type="match status" value="1"/>
</dbReference>
<evidence type="ECO:0000256" key="3">
    <source>
        <dbReference type="ARBA" id="ARBA00023163"/>
    </source>
</evidence>
<dbReference type="SMART" id="SM00530">
    <property type="entry name" value="HTH_XRE"/>
    <property type="match status" value="1"/>
</dbReference>
<dbReference type="Gene3D" id="2.10.109.10">
    <property type="entry name" value="Umud Fragment, subunit A"/>
    <property type="match status" value="1"/>
</dbReference>
<dbReference type="PROSITE" id="PS50943">
    <property type="entry name" value="HTH_CROC1"/>
    <property type="match status" value="1"/>
</dbReference>
<evidence type="ECO:0000313" key="5">
    <source>
        <dbReference type="EMBL" id="NDO67609.1"/>
    </source>
</evidence>
<dbReference type="Proteomes" id="UP000474104">
    <property type="component" value="Unassembled WGS sequence"/>
</dbReference>
<protein>
    <submittedName>
        <fullName evidence="5">Helix-turn-helix domain-containing protein</fullName>
    </submittedName>
</protein>
<dbReference type="SUPFAM" id="SSF51306">
    <property type="entry name" value="LexA/Signal peptidase"/>
    <property type="match status" value="1"/>
</dbReference>
<sequence length="256" mass="28413">MTFGEKLKAARIESGLKQSELAKKLNTTGNTISNWENNVSKPDLDTLSYICGILHVTASYFLQATIPEDEVSISELKLVKKYRYITEHSPSGAKTINAVLENEYAIAEQLEKQKDRIEELETSQAAVIDIQPHLEDSTRLIEYHHSASAGTGVFILGSEGVEQLPIPNTPENRKVDYAIKVSGNSMEPDYSDGDIVLVSQKVDLNHGDVGIFIVNNDAYIKEYGETELISWNPDADNIIISEYDNIVCMGKVVGKY</sequence>
<dbReference type="InterPro" id="IPR036286">
    <property type="entry name" value="LexA/Signal_pep-like_sf"/>
</dbReference>
<dbReference type="CDD" id="cd06529">
    <property type="entry name" value="S24_LexA-like"/>
    <property type="match status" value="1"/>
</dbReference>
<feature type="domain" description="HTH cro/C1-type" evidence="4">
    <location>
        <begin position="7"/>
        <end position="61"/>
    </location>
</feature>
<dbReference type="RefSeq" id="WP_004069048.1">
    <property type="nucleotide sequence ID" value="NZ_VIRB01000025.1"/>
</dbReference>
<evidence type="ECO:0000256" key="1">
    <source>
        <dbReference type="ARBA" id="ARBA00023015"/>
    </source>
</evidence>
<dbReference type="CDD" id="cd00093">
    <property type="entry name" value="HTH_XRE"/>
    <property type="match status" value="1"/>
</dbReference>
<keyword evidence="2" id="KW-0238">DNA-binding</keyword>
<gene>
    <name evidence="5" type="ORF">FMM80_02270</name>
</gene>
<comment type="caution">
    <text evidence="5">The sequence shown here is derived from an EMBL/GenBank/DDBJ whole genome shotgun (WGS) entry which is preliminary data.</text>
</comment>
<keyword evidence="1" id="KW-0805">Transcription regulation</keyword>
<keyword evidence="3" id="KW-0804">Transcription</keyword>
<proteinExistence type="predicted"/>
<dbReference type="OrthoDB" id="2475196at2"/>
<evidence type="ECO:0000259" key="4">
    <source>
        <dbReference type="PROSITE" id="PS50943"/>
    </source>
</evidence>
<dbReference type="InterPro" id="IPR010982">
    <property type="entry name" value="Lambda_DNA-bd_dom_sf"/>
</dbReference>
<dbReference type="InterPro" id="IPR015927">
    <property type="entry name" value="Peptidase_S24_S26A/B/C"/>
</dbReference>
<dbReference type="InterPro" id="IPR039418">
    <property type="entry name" value="LexA-like"/>
</dbReference>
<dbReference type="PANTHER" id="PTHR40661:SF1">
    <property type="entry name" value="HTH CRO_C1-TYPE DOMAIN-CONTAINING PROTEIN"/>
    <property type="match status" value="1"/>
</dbReference>
<organism evidence="5 6">
    <name type="scientific">Schaedlerella arabinosiphila</name>
    <dbReference type="NCBI Taxonomy" id="2044587"/>
    <lineage>
        <taxon>Bacteria</taxon>
        <taxon>Bacillati</taxon>
        <taxon>Bacillota</taxon>
        <taxon>Clostridia</taxon>
        <taxon>Lachnospirales</taxon>
        <taxon>Lachnospiraceae</taxon>
        <taxon>Schaedlerella</taxon>
    </lineage>
</organism>
<accession>A0A9X5C455</accession>
<dbReference type="Pfam" id="PF00717">
    <property type="entry name" value="Peptidase_S24"/>
    <property type="match status" value="1"/>
</dbReference>
<evidence type="ECO:0000256" key="2">
    <source>
        <dbReference type="ARBA" id="ARBA00023125"/>
    </source>
</evidence>
<reference evidence="5 6" key="1">
    <citation type="submission" date="2019-07" db="EMBL/GenBank/DDBJ databases">
        <title>Draft genome sequences of 15 bacterial species constituting the stable defined intestinal microbiota of the GM15 gnotobiotic mouse model.</title>
        <authorList>
            <person name="Elie C."/>
            <person name="Mathieu A."/>
            <person name="Saliou A."/>
            <person name="Darnaud M."/>
            <person name="Leulier F."/>
            <person name="Tamellini A."/>
        </authorList>
    </citation>
    <scope>NUCLEOTIDE SEQUENCE [LARGE SCALE GENOMIC DNA]</scope>
    <source>
        <strain evidence="6">ASF 502</strain>
    </source>
</reference>
<name>A0A9X5C455_9FIRM</name>